<dbReference type="EMBL" id="JARPUR010000001">
    <property type="protein sequence ID" value="KAK4887827.1"/>
    <property type="molecule type" value="Genomic_DNA"/>
</dbReference>
<dbReference type="AlphaFoldDB" id="A0AAN7QA46"/>
<gene>
    <name evidence="1" type="ORF">RN001_004098</name>
</gene>
<reference evidence="2" key="1">
    <citation type="submission" date="2023-01" db="EMBL/GenBank/DDBJ databases">
        <title>Key to firefly adult light organ development and bioluminescence: homeobox transcription factors regulate luciferase expression and transportation to peroxisome.</title>
        <authorList>
            <person name="Fu X."/>
        </authorList>
    </citation>
    <scope>NUCLEOTIDE SEQUENCE [LARGE SCALE GENOMIC DNA]</scope>
</reference>
<comment type="caution">
    <text evidence="1">The sequence shown here is derived from an EMBL/GenBank/DDBJ whole genome shotgun (WGS) entry which is preliminary data.</text>
</comment>
<name>A0AAN7QA46_9COLE</name>
<accession>A0AAN7QA46</accession>
<proteinExistence type="predicted"/>
<keyword evidence="2" id="KW-1185">Reference proteome</keyword>
<evidence type="ECO:0000313" key="1">
    <source>
        <dbReference type="EMBL" id="KAK4887827.1"/>
    </source>
</evidence>
<dbReference type="PANTHER" id="PTHR45913:SF21">
    <property type="entry name" value="DUF4371 DOMAIN-CONTAINING PROTEIN"/>
    <property type="match status" value="1"/>
</dbReference>
<organism evidence="1 2">
    <name type="scientific">Aquatica leii</name>
    <dbReference type="NCBI Taxonomy" id="1421715"/>
    <lineage>
        <taxon>Eukaryota</taxon>
        <taxon>Metazoa</taxon>
        <taxon>Ecdysozoa</taxon>
        <taxon>Arthropoda</taxon>
        <taxon>Hexapoda</taxon>
        <taxon>Insecta</taxon>
        <taxon>Pterygota</taxon>
        <taxon>Neoptera</taxon>
        <taxon>Endopterygota</taxon>
        <taxon>Coleoptera</taxon>
        <taxon>Polyphaga</taxon>
        <taxon>Elateriformia</taxon>
        <taxon>Elateroidea</taxon>
        <taxon>Lampyridae</taxon>
        <taxon>Luciolinae</taxon>
        <taxon>Aquatica</taxon>
    </lineage>
</organism>
<protein>
    <recommendedName>
        <fullName evidence="3">DUF4371 domain-containing protein</fullName>
    </recommendedName>
</protein>
<evidence type="ECO:0000313" key="2">
    <source>
        <dbReference type="Proteomes" id="UP001353858"/>
    </source>
</evidence>
<dbReference type="Proteomes" id="UP001353858">
    <property type="component" value="Unassembled WGS sequence"/>
</dbReference>
<sequence length="458" mass="52447">MSIFVRFLYIEFQIFREELLAILPLKGNTRGEDLFKVIDEFITKSNISYDKLVSLLTDGAPEMIGKEKGVVKRIRIKNAGLISYQCIIYQAALYGTLSAALKGLMDSLVKLINFMKSHSALQHRHFKLCLSECDSAYSDLLQHNNVRWLSKGQVIEHSWLIKKQVTSFLQNLDTQRARKHFKFVTNKRNMLVLAFLKNILKYLNALNTELQGNGKLICDLRQSVNEFATRFQNFAEMGKLSPFLKSPFEIDVAAEWTDVPAKLFNLSKPSLNMEIISIQHVSLQIYKTVSTEEFWAKHVPEKYEIWPLSLARHMYVKHLSQSIFFFVLQCKWGVKFSGDDDTSLSAFLEEVENFRVARKVSVGQYDIAGIFKSARARVSSVEKAIKEFECTGIFPLNPNIFDETVFIASSENLDGTVEKLNVDVSSASNPELNYKNTKIKSIDNQSKPDKYVTNKKRV</sequence>
<evidence type="ECO:0008006" key="3">
    <source>
        <dbReference type="Google" id="ProtNLM"/>
    </source>
</evidence>
<dbReference type="PANTHER" id="PTHR45913">
    <property type="entry name" value="EPM2A-INTERACTING PROTEIN 1"/>
    <property type="match status" value="1"/>
</dbReference>